<feature type="domain" description="F-box" evidence="2">
    <location>
        <begin position="17"/>
        <end position="42"/>
    </location>
</feature>
<dbReference type="Proteomes" id="UP001152759">
    <property type="component" value="Chromosome 7"/>
</dbReference>
<dbReference type="KEGG" id="btab:109034876"/>
<sequence>MSDHFISLLQEDIIYPYIFSKLSLKDYFNLRCLSKAYKELVDCYFQQLKTLDLSNYKNFSEDAFRILNLNCTHLTCIQLKSCPWITNELLIPLFKNNKNIVSLNLSHCENLTAACLQPVIVSCKELKDLDLSGNHWLTNGCLEALIFHHTNLCSLNLADCSQISDQSVIYNLLRKFTNLNQLDLSKNPSIDNQILAVVAESCSNMKNLKLVDCPNINPSSDVIRYLLENCHLENLTIINKNPRRFPT</sequence>
<dbReference type="InterPro" id="IPR050648">
    <property type="entry name" value="F-box_LRR-repeat"/>
</dbReference>
<accession>A0A9P0F8G9</accession>
<evidence type="ECO:0000259" key="3">
    <source>
        <dbReference type="Pfam" id="PF25372"/>
    </source>
</evidence>
<dbReference type="InterPro" id="IPR032675">
    <property type="entry name" value="LRR_dom_sf"/>
</dbReference>
<dbReference type="Pfam" id="PF00646">
    <property type="entry name" value="F-box"/>
    <property type="match status" value="1"/>
</dbReference>
<evidence type="ECO:0000259" key="2">
    <source>
        <dbReference type="Pfam" id="PF00646"/>
    </source>
</evidence>
<dbReference type="InterPro" id="IPR006553">
    <property type="entry name" value="Leu-rich_rpt_Cys-con_subtyp"/>
</dbReference>
<proteinExistence type="predicted"/>
<organism evidence="4 5">
    <name type="scientific">Bemisia tabaci</name>
    <name type="common">Sweetpotato whitefly</name>
    <name type="synonym">Aleurodes tabaci</name>
    <dbReference type="NCBI Taxonomy" id="7038"/>
    <lineage>
        <taxon>Eukaryota</taxon>
        <taxon>Metazoa</taxon>
        <taxon>Ecdysozoa</taxon>
        <taxon>Arthropoda</taxon>
        <taxon>Hexapoda</taxon>
        <taxon>Insecta</taxon>
        <taxon>Pterygota</taxon>
        <taxon>Neoptera</taxon>
        <taxon>Paraneoptera</taxon>
        <taxon>Hemiptera</taxon>
        <taxon>Sternorrhyncha</taxon>
        <taxon>Aleyrodoidea</taxon>
        <taxon>Aleyrodidae</taxon>
        <taxon>Aleyrodinae</taxon>
        <taxon>Bemisia</taxon>
    </lineage>
</organism>
<evidence type="ECO:0008006" key="6">
    <source>
        <dbReference type="Google" id="ProtNLM"/>
    </source>
</evidence>
<dbReference type="Pfam" id="PF25372">
    <property type="entry name" value="DUF7885"/>
    <property type="match status" value="1"/>
</dbReference>
<gene>
    <name evidence="4" type="ORF">BEMITA_LOCUS12061</name>
</gene>
<dbReference type="InterPro" id="IPR001810">
    <property type="entry name" value="F-box_dom"/>
</dbReference>
<evidence type="ECO:0000313" key="5">
    <source>
        <dbReference type="Proteomes" id="UP001152759"/>
    </source>
</evidence>
<dbReference type="Gene3D" id="3.80.10.10">
    <property type="entry name" value="Ribonuclease Inhibitor"/>
    <property type="match status" value="1"/>
</dbReference>
<dbReference type="AlphaFoldDB" id="A0A9P0F8G9"/>
<evidence type="ECO:0000256" key="1">
    <source>
        <dbReference type="ARBA" id="ARBA00022786"/>
    </source>
</evidence>
<name>A0A9P0F8G9_BEMTA</name>
<dbReference type="SUPFAM" id="SSF52047">
    <property type="entry name" value="RNI-like"/>
    <property type="match status" value="1"/>
</dbReference>
<dbReference type="PANTHER" id="PTHR13382">
    <property type="entry name" value="MITOCHONDRIAL ATP SYNTHASE COUPLING FACTOR B"/>
    <property type="match status" value="1"/>
</dbReference>
<protein>
    <recommendedName>
        <fullName evidence="6">F-box/LRR-repeat protein 15</fullName>
    </recommendedName>
</protein>
<keyword evidence="1" id="KW-0833">Ubl conjugation pathway</keyword>
<evidence type="ECO:0000313" key="4">
    <source>
        <dbReference type="EMBL" id="CAH0393691.1"/>
    </source>
</evidence>
<dbReference type="EMBL" id="OU963868">
    <property type="protein sequence ID" value="CAH0393691.1"/>
    <property type="molecule type" value="Genomic_DNA"/>
</dbReference>
<reference evidence="4" key="1">
    <citation type="submission" date="2021-12" db="EMBL/GenBank/DDBJ databases">
        <authorList>
            <person name="King R."/>
        </authorList>
    </citation>
    <scope>NUCLEOTIDE SEQUENCE</scope>
</reference>
<dbReference type="OrthoDB" id="6629335at2759"/>
<dbReference type="SMART" id="SM00367">
    <property type="entry name" value="LRR_CC"/>
    <property type="match status" value="7"/>
</dbReference>
<dbReference type="GO" id="GO:0005737">
    <property type="term" value="C:cytoplasm"/>
    <property type="evidence" value="ECO:0007669"/>
    <property type="project" value="TreeGrafter"/>
</dbReference>
<keyword evidence="5" id="KW-1185">Reference proteome</keyword>
<feature type="domain" description="F-box/LRR-repeat protein 15-like leucin rich repeat" evidence="3">
    <location>
        <begin position="46"/>
        <end position="220"/>
    </location>
</feature>
<dbReference type="InterPro" id="IPR057207">
    <property type="entry name" value="FBXL15_LRR"/>
</dbReference>